<evidence type="ECO:0000313" key="2">
    <source>
        <dbReference type="Proteomes" id="UP000287394"/>
    </source>
</evidence>
<dbReference type="AlphaFoldDB" id="A0A402CSJ3"/>
<dbReference type="KEGG" id="ccot:CCAX7_31130"/>
<proteinExistence type="predicted"/>
<gene>
    <name evidence="1" type="ORF">CCAX7_31130</name>
</gene>
<dbReference type="RefSeq" id="WP_119320366.1">
    <property type="nucleotide sequence ID" value="NZ_AP025739.1"/>
</dbReference>
<dbReference type="Proteomes" id="UP000287394">
    <property type="component" value="Chromosome"/>
</dbReference>
<accession>A0A402CSJ3</accession>
<sequence>MLIPDNTTSSPLDSVRRETRERHGVGISFLKEQVGDGVIYENETARAVFSEAGGYFELCDLPEEFSGALGAEVTHSLIDTAATRRHLAALEQVIAALLSGTLSFPLFSLYLIYEGGDLRTRENLFVFEARAGAPPMLFGSWSQEELPRFAKIRLLAPPAASLAGLPMVNGVQFLLAPRHTDDGRFLLGQLPRTSDAADLGLHAAPGMAN</sequence>
<organism evidence="1 2">
    <name type="scientific">Capsulimonas corticalis</name>
    <dbReference type="NCBI Taxonomy" id="2219043"/>
    <lineage>
        <taxon>Bacteria</taxon>
        <taxon>Bacillati</taxon>
        <taxon>Armatimonadota</taxon>
        <taxon>Armatimonadia</taxon>
        <taxon>Capsulimonadales</taxon>
        <taxon>Capsulimonadaceae</taxon>
        <taxon>Capsulimonas</taxon>
    </lineage>
</organism>
<evidence type="ECO:0000313" key="1">
    <source>
        <dbReference type="EMBL" id="BDI31062.1"/>
    </source>
</evidence>
<dbReference type="EMBL" id="AP025739">
    <property type="protein sequence ID" value="BDI31062.1"/>
    <property type="molecule type" value="Genomic_DNA"/>
</dbReference>
<protein>
    <submittedName>
        <fullName evidence="1">Uncharacterized protein</fullName>
    </submittedName>
</protein>
<name>A0A402CSJ3_9BACT</name>
<keyword evidence="2" id="KW-1185">Reference proteome</keyword>
<reference evidence="1 2" key="1">
    <citation type="journal article" date="2019" name="Int. J. Syst. Evol. Microbiol.">
        <title>Capsulimonas corticalis gen. nov., sp. nov., an aerobic capsulated bacterium, of a novel bacterial order, Capsulimonadales ord. nov., of the class Armatimonadia of the phylum Armatimonadetes.</title>
        <authorList>
            <person name="Li J."/>
            <person name="Kudo C."/>
            <person name="Tonouchi A."/>
        </authorList>
    </citation>
    <scope>NUCLEOTIDE SEQUENCE [LARGE SCALE GENOMIC DNA]</scope>
    <source>
        <strain evidence="1 2">AX-7</strain>
    </source>
</reference>